<feature type="domain" description="Glycosyl transferase family 1" evidence="1">
    <location>
        <begin position="183"/>
        <end position="341"/>
    </location>
</feature>
<dbReference type="InterPro" id="IPR001296">
    <property type="entry name" value="Glyco_trans_1"/>
</dbReference>
<gene>
    <name evidence="2" type="ORF">SAMN04488062_106117</name>
</gene>
<reference evidence="3" key="1">
    <citation type="submission" date="2016-10" db="EMBL/GenBank/DDBJ databases">
        <authorList>
            <person name="Varghese N."/>
            <person name="Submissions S."/>
        </authorList>
    </citation>
    <scope>NUCLEOTIDE SEQUENCE [LARGE SCALE GENOMIC DNA]</scope>
    <source>
        <strain evidence="3">CGMCC 1.2747</strain>
    </source>
</reference>
<dbReference type="AlphaFoldDB" id="A0A1G8BPW3"/>
<dbReference type="STRING" id="178355.SAMN04488062_106117"/>
<dbReference type="CDD" id="cd03820">
    <property type="entry name" value="GT4_AmsD-like"/>
    <property type="match status" value="1"/>
</dbReference>
<dbReference type="Proteomes" id="UP000199274">
    <property type="component" value="Unassembled WGS sequence"/>
</dbReference>
<protein>
    <submittedName>
        <fullName evidence="2">Glycosyltransferase involved in cell wall bisynthesis</fullName>
    </submittedName>
</protein>
<sequence length="366" mass="42062">MKLLYLVPNINNAGGVARVLSIKTNYLIEHFGYEVHIFTQNNGSSALFHPFNQNIVFHDMLLTGTAISRFNLYQNALKAKLKVIQPDIIIVCDNGLKAYLIPFILKNKIPLILEMHSSRFIEEKEVKKNILTKITLSFRTVLKNRGIKKYDQFVVLTSESGKEWNVKNTLVIPNPLWFTIRKHNALQSKKVIAVGRHTYEKGFDRMLAIWKKVVINHADWTLDIYGKSTENLDLRSIAKNLNIYNNVTFHEPVQDIEEKYLEASFYLMTSRFEAFGMVLIEAMAAGLPCVAYDCPSGPREILTPNENGFLIENAKESDYVQAVVDLIENATLRQQMGENAKLSIEKYNIDVIMQTWDELFIRIKKN</sequence>
<keyword evidence="2" id="KW-0808">Transferase</keyword>
<evidence type="ECO:0000313" key="2">
    <source>
        <dbReference type="EMBL" id="SDH35276.1"/>
    </source>
</evidence>
<evidence type="ECO:0000259" key="1">
    <source>
        <dbReference type="Pfam" id="PF00534"/>
    </source>
</evidence>
<dbReference type="PANTHER" id="PTHR12526">
    <property type="entry name" value="GLYCOSYLTRANSFERASE"/>
    <property type="match status" value="1"/>
</dbReference>
<dbReference type="SUPFAM" id="SSF53756">
    <property type="entry name" value="UDP-Glycosyltransferase/glycogen phosphorylase"/>
    <property type="match status" value="1"/>
</dbReference>
<dbReference type="PANTHER" id="PTHR12526:SF630">
    <property type="entry name" value="GLYCOSYLTRANSFERASE"/>
    <property type="match status" value="1"/>
</dbReference>
<dbReference type="EMBL" id="FNDB01000006">
    <property type="protein sequence ID" value="SDH35276.1"/>
    <property type="molecule type" value="Genomic_DNA"/>
</dbReference>
<name>A0A1G8BPW3_9FLAO</name>
<proteinExistence type="predicted"/>
<dbReference type="Pfam" id="PF00534">
    <property type="entry name" value="Glycos_transf_1"/>
    <property type="match status" value="1"/>
</dbReference>
<dbReference type="GO" id="GO:0016757">
    <property type="term" value="F:glycosyltransferase activity"/>
    <property type="evidence" value="ECO:0007669"/>
    <property type="project" value="InterPro"/>
</dbReference>
<organism evidence="2 3">
    <name type="scientific">Flavobacterium omnivorum</name>
    <dbReference type="NCBI Taxonomy" id="178355"/>
    <lineage>
        <taxon>Bacteria</taxon>
        <taxon>Pseudomonadati</taxon>
        <taxon>Bacteroidota</taxon>
        <taxon>Flavobacteriia</taxon>
        <taxon>Flavobacteriales</taxon>
        <taxon>Flavobacteriaceae</taxon>
        <taxon>Flavobacterium</taxon>
    </lineage>
</organism>
<dbReference type="OrthoDB" id="9811239at2"/>
<dbReference type="Gene3D" id="3.40.50.2000">
    <property type="entry name" value="Glycogen Phosphorylase B"/>
    <property type="match status" value="2"/>
</dbReference>
<evidence type="ECO:0000313" key="3">
    <source>
        <dbReference type="Proteomes" id="UP000199274"/>
    </source>
</evidence>
<accession>A0A1G8BPW3</accession>
<dbReference type="RefSeq" id="WP_091257247.1">
    <property type="nucleotide sequence ID" value="NZ_FNDB01000006.1"/>
</dbReference>
<keyword evidence="3" id="KW-1185">Reference proteome</keyword>